<evidence type="ECO:0000256" key="8">
    <source>
        <dbReference type="SAM" id="MobiDB-lite"/>
    </source>
</evidence>
<dbReference type="PROSITE" id="PS51314">
    <property type="entry name" value="VPS37_C"/>
    <property type="match status" value="1"/>
</dbReference>
<evidence type="ECO:0000313" key="12">
    <source>
        <dbReference type="RefSeq" id="XP_014677943.1"/>
    </source>
</evidence>
<accession>A0ABM1F0H5</accession>
<feature type="region of interest" description="Disordered" evidence="8">
    <location>
        <begin position="1"/>
        <end position="42"/>
    </location>
</feature>
<evidence type="ECO:0000313" key="11">
    <source>
        <dbReference type="RefSeq" id="XP_014677942.1"/>
    </source>
</evidence>
<reference evidence="11 12" key="1">
    <citation type="submission" date="2025-05" db="UniProtKB">
        <authorList>
            <consortium name="RefSeq"/>
        </authorList>
    </citation>
    <scope>IDENTIFICATION</scope>
</reference>
<sequence>MYGSGAGFGAQPTSYTNGPAYPYGTGNPQQQQQQQQQQSQLSYDTEECLGILQHLKKQELQELLDDDDKVNDLIKDTKQVKNIDVEKEMMLASNRSLAEFNLSRETRFQQAKDHLAKSHLSALELREALNADTAKLDSIVSQNSLDTMLAVLQTAAAEEEEDTEQMTEDLLSGKLSMDKFMATYLTRRSLAHMRRVKSEKMQQILTK</sequence>
<dbReference type="RefSeq" id="XP_014677943.1">
    <property type="nucleotide sequence ID" value="XM_014822457.1"/>
</dbReference>
<evidence type="ECO:0000313" key="10">
    <source>
        <dbReference type="Proteomes" id="UP000695022"/>
    </source>
</evidence>
<evidence type="ECO:0000256" key="7">
    <source>
        <dbReference type="PROSITE-ProRule" id="PRU00646"/>
    </source>
</evidence>
<proteinExistence type="inferred from homology"/>
<keyword evidence="3 7" id="KW-0813">Transport</keyword>
<feature type="domain" description="VPS37 C-terminal" evidence="9">
    <location>
        <begin position="126"/>
        <end position="207"/>
    </location>
</feature>
<evidence type="ECO:0000256" key="3">
    <source>
        <dbReference type="ARBA" id="ARBA00022448"/>
    </source>
</evidence>
<organism evidence="10 13">
    <name type="scientific">Priapulus caudatus</name>
    <name type="common">Priapulid worm</name>
    <dbReference type="NCBI Taxonomy" id="37621"/>
    <lineage>
        <taxon>Eukaryota</taxon>
        <taxon>Metazoa</taxon>
        <taxon>Ecdysozoa</taxon>
        <taxon>Scalidophora</taxon>
        <taxon>Priapulida</taxon>
        <taxon>Priapulimorpha</taxon>
        <taxon>Priapulimorphida</taxon>
        <taxon>Priapulidae</taxon>
        <taxon>Priapulus</taxon>
    </lineage>
</organism>
<protein>
    <submittedName>
        <fullName evidence="11 12">Vacuolar protein sorting-associated protein 37B-like</fullName>
    </submittedName>
</protein>
<dbReference type="RefSeq" id="XP_014677942.1">
    <property type="nucleotide sequence ID" value="XM_014822456.1"/>
</dbReference>
<evidence type="ECO:0000256" key="5">
    <source>
        <dbReference type="ARBA" id="ARBA00022927"/>
    </source>
</evidence>
<evidence type="ECO:0000259" key="9">
    <source>
        <dbReference type="PROSITE" id="PS51314"/>
    </source>
</evidence>
<comment type="similarity">
    <text evidence="2">Belongs to the VPS37 family.</text>
</comment>
<evidence type="ECO:0000313" key="13">
    <source>
        <dbReference type="RefSeq" id="XP_014677946.1"/>
    </source>
</evidence>
<feature type="compositionally biased region" description="Low complexity" evidence="8">
    <location>
        <begin position="29"/>
        <end position="40"/>
    </location>
</feature>
<dbReference type="Pfam" id="PF07200">
    <property type="entry name" value="Mod_r"/>
    <property type="match status" value="1"/>
</dbReference>
<evidence type="ECO:0000256" key="6">
    <source>
        <dbReference type="ARBA" id="ARBA00025010"/>
    </source>
</evidence>
<dbReference type="InterPro" id="IPR009851">
    <property type="entry name" value="Mod_r"/>
</dbReference>
<dbReference type="Proteomes" id="UP000695022">
    <property type="component" value="Unplaced"/>
</dbReference>
<gene>
    <name evidence="11 12 13" type="primary">LOC106817758</name>
</gene>
<keyword evidence="10" id="KW-1185">Reference proteome</keyword>
<dbReference type="PANTHER" id="PTHR13678:SF27">
    <property type="entry name" value="LD45836P"/>
    <property type="match status" value="1"/>
</dbReference>
<dbReference type="RefSeq" id="XP_014677946.1">
    <property type="nucleotide sequence ID" value="XM_014822460.1"/>
</dbReference>
<name>A0ABM1F0H5_PRICU</name>
<keyword evidence="5 7" id="KW-0653">Protein transport</keyword>
<keyword evidence="4" id="KW-0967">Endosome</keyword>
<dbReference type="PANTHER" id="PTHR13678">
    <property type="entry name" value="VACUOLAR PROTEIN SORTING-ASSOCIATED PROTEIN 37"/>
    <property type="match status" value="1"/>
</dbReference>
<dbReference type="GeneID" id="106817758"/>
<evidence type="ECO:0000256" key="2">
    <source>
        <dbReference type="ARBA" id="ARBA00007617"/>
    </source>
</evidence>
<comment type="subcellular location">
    <subcellularLocation>
        <location evidence="1">Late endosome membrane</location>
        <topology evidence="1">Peripheral membrane protein</topology>
    </subcellularLocation>
</comment>
<evidence type="ECO:0000256" key="4">
    <source>
        <dbReference type="ARBA" id="ARBA00022753"/>
    </source>
</evidence>
<evidence type="ECO:0000256" key="1">
    <source>
        <dbReference type="ARBA" id="ARBA00004633"/>
    </source>
</evidence>
<comment type="function">
    <text evidence="6">Component of the ESCRT-I complex, a regulator of vesicular trafficking process. Required for the sorting of endocytic ubiquitinated cargos into multivesicular bodies. May be involved in cell growth and differentiation.</text>
</comment>